<name>I0HAQ0_ACTM4</name>
<organism evidence="1 2">
    <name type="scientific">Actinoplanes missouriensis (strain ATCC 14538 / DSM 43046 / CBS 188.64 / JCM 3121 / NBRC 102363 / NCIMB 12654 / NRRL B-3342 / UNCC 431)</name>
    <dbReference type="NCBI Taxonomy" id="512565"/>
    <lineage>
        <taxon>Bacteria</taxon>
        <taxon>Bacillati</taxon>
        <taxon>Actinomycetota</taxon>
        <taxon>Actinomycetes</taxon>
        <taxon>Micromonosporales</taxon>
        <taxon>Micromonosporaceae</taxon>
        <taxon>Actinoplanes</taxon>
    </lineage>
</organism>
<accession>I0HAQ0</accession>
<dbReference type="RefSeq" id="WP_014444976.1">
    <property type="nucleotide sequence ID" value="NC_017093.1"/>
</dbReference>
<dbReference type="HOGENOM" id="CLU_2581826_0_0_11"/>
<dbReference type="Proteomes" id="UP000007882">
    <property type="component" value="Chromosome"/>
</dbReference>
<reference evidence="1 2" key="1">
    <citation type="submission" date="2012-02" db="EMBL/GenBank/DDBJ databases">
        <title>Complete genome sequence of Actinoplanes missouriensis 431 (= NBRC 102363).</title>
        <authorList>
            <person name="Ohnishi Y."/>
            <person name="Ishikawa J."/>
            <person name="Sekine M."/>
            <person name="Hosoyama A."/>
            <person name="Harada T."/>
            <person name="Narita H."/>
            <person name="Hata T."/>
            <person name="Konno Y."/>
            <person name="Tutikane K."/>
            <person name="Fujita N."/>
            <person name="Horinouchi S."/>
            <person name="Hayakawa M."/>
        </authorList>
    </citation>
    <scope>NUCLEOTIDE SEQUENCE [LARGE SCALE GENOMIC DNA]</scope>
    <source>
        <strain evidence="2">ATCC 14538 / DSM 43046 / CBS 188.64 / JCM 3121 / NBRC 102363 / NCIMB 12654 / NRRL B-3342 / UNCC 431</strain>
    </source>
</reference>
<dbReference type="EMBL" id="AP012319">
    <property type="protein sequence ID" value="BAL90087.1"/>
    <property type="molecule type" value="Genomic_DNA"/>
</dbReference>
<dbReference type="PATRIC" id="fig|512565.3.peg.4854"/>
<keyword evidence="2" id="KW-1185">Reference proteome</keyword>
<protein>
    <submittedName>
        <fullName evidence="1">Uncharacterized protein</fullName>
    </submittedName>
</protein>
<dbReference type="OrthoDB" id="3297344at2"/>
<sequence length="77" mass="8883">MPFLRQVRASIANSRAERRARRQLSDELAAFRTAAERSELDMILSRHSAEQTREIHAILNRQDADRRYQVGVAAHPN</sequence>
<proteinExistence type="predicted"/>
<evidence type="ECO:0000313" key="2">
    <source>
        <dbReference type="Proteomes" id="UP000007882"/>
    </source>
</evidence>
<dbReference type="KEGG" id="ams:AMIS_48670"/>
<dbReference type="STRING" id="512565.AMIS_48670"/>
<dbReference type="AlphaFoldDB" id="I0HAQ0"/>
<dbReference type="eggNOG" id="ENOG5032P37">
    <property type="taxonomic scope" value="Bacteria"/>
</dbReference>
<gene>
    <name evidence="1" type="ordered locus">AMIS_48670</name>
</gene>
<evidence type="ECO:0000313" key="1">
    <source>
        <dbReference type="EMBL" id="BAL90087.1"/>
    </source>
</evidence>